<dbReference type="EMBL" id="JAAMPA010000001">
    <property type="protein sequence ID" value="NIH66777.1"/>
    <property type="molecule type" value="Genomic_DNA"/>
</dbReference>
<reference evidence="2 3" key="3">
    <citation type="submission" date="2020-02" db="EMBL/GenBank/DDBJ databases">
        <title>Sequencing the genomes of 1000 actinobacteria strains.</title>
        <authorList>
            <person name="Klenk H.-P."/>
        </authorList>
    </citation>
    <scope>NUCLEOTIDE SEQUENCE [LARGE SCALE GENOMIC DNA]</scope>
    <source>
        <strain evidence="2 3">DSM 45201</strain>
    </source>
</reference>
<comment type="caution">
    <text evidence="2">The sequence shown here is derived from an EMBL/GenBank/DDBJ whole genome shotgun (WGS) entry which is preliminary data.</text>
</comment>
<evidence type="ECO:0000313" key="1">
    <source>
        <dbReference type="EMBL" id="GGL49076.1"/>
    </source>
</evidence>
<gene>
    <name evidence="2" type="ORF">FB380_001223</name>
    <name evidence="1" type="ORF">GCM10011589_01940</name>
</gene>
<dbReference type="AlphaFoldDB" id="A0A846LGQ6"/>
<organism evidence="2 3">
    <name type="scientific">Modestobacter marinus</name>
    <dbReference type="NCBI Taxonomy" id="477641"/>
    <lineage>
        <taxon>Bacteria</taxon>
        <taxon>Bacillati</taxon>
        <taxon>Actinomycetota</taxon>
        <taxon>Actinomycetes</taxon>
        <taxon>Geodermatophilales</taxon>
        <taxon>Geodermatophilaceae</taxon>
        <taxon>Modestobacter</taxon>
    </lineage>
</organism>
<dbReference type="Proteomes" id="UP000552836">
    <property type="component" value="Unassembled WGS sequence"/>
</dbReference>
<evidence type="ECO:0000313" key="3">
    <source>
        <dbReference type="Proteomes" id="UP000552836"/>
    </source>
</evidence>
<proteinExistence type="predicted"/>
<reference evidence="1" key="4">
    <citation type="submission" date="2024-05" db="EMBL/GenBank/DDBJ databases">
        <authorList>
            <person name="Sun Q."/>
            <person name="Zhou Y."/>
        </authorList>
    </citation>
    <scope>NUCLEOTIDE SEQUENCE</scope>
    <source>
        <strain evidence="1">CGMCC 4.5581</strain>
    </source>
</reference>
<sequence>MGAVVDPAWGLRLAARRLTDLLGEPRYRRRWQVHSVVRRAELSRAAVAAVLAEHLFDAGEVDDGHRSRSLENRVGRALNGDRLSDATLELFIRAFEFTDEDADELRNLRSGRSTARQLVVADALGPEEPMPPRPWRTLQLAEEHHVGPDRSPRLHHTRQLLEAVEATDRYTYAFDTAYAAVSVLHGGDPVRAFRVAGTPIHVVEVLLSRPLLAGQTTHLEYQTVFAYPEPPAPEFRRGVTASVRHLAITVHFDPAARPRRLLRGCWASVESETAERVEPVELVDGQASFELVPPGRCVLGYRWEW</sequence>
<dbReference type="RefSeq" id="WP_166754312.1">
    <property type="nucleotide sequence ID" value="NZ_BMMI01000001.1"/>
</dbReference>
<name>A0A846LGQ6_9ACTN</name>
<reference evidence="4" key="2">
    <citation type="journal article" date="2019" name="Int. J. Syst. Evol. Microbiol.">
        <title>The Global Catalogue of Microorganisms (GCM) 10K type strain sequencing project: providing services to taxonomists for standard genome sequencing and annotation.</title>
        <authorList>
            <consortium name="The Broad Institute Genomics Platform"/>
            <consortium name="The Broad Institute Genome Sequencing Center for Infectious Disease"/>
            <person name="Wu L."/>
            <person name="Ma J."/>
        </authorList>
    </citation>
    <scope>NUCLEOTIDE SEQUENCE [LARGE SCALE GENOMIC DNA]</scope>
    <source>
        <strain evidence="4">CGMCC 4.5581</strain>
    </source>
</reference>
<reference evidence="1" key="1">
    <citation type="journal article" date="2014" name="Int. J. Syst. Evol. Microbiol.">
        <title>Complete genome of a new Firmicutes species belonging to the dominant human colonic microbiota ('Ruminococcus bicirculans') reveals two chromosomes and a selective capacity to utilize plant glucans.</title>
        <authorList>
            <consortium name="NISC Comparative Sequencing Program"/>
            <person name="Wegmann U."/>
            <person name="Louis P."/>
            <person name="Goesmann A."/>
            <person name="Henrissat B."/>
            <person name="Duncan S.H."/>
            <person name="Flint H.J."/>
        </authorList>
    </citation>
    <scope>NUCLEOTIDE SEQUENCE</scope>
    <source>
        <strain evidence="1">CGMCC 4.5581</strain>
    </source>
</reference>
<dbReference type="Proteomes" id="UP000648663">
    <property type="component" value="Unassembled WGS sequence"/>
</dbReference>
<evidence type="ECO:0000313" key="2">
    <source>
        <dbReference type="EMBL" id="NIH66777.1"/>
    </source>
</evidence>
<protein>
    <submittedName>
        <fullName evidence="2">Uncharacterized protein</fullName>
    </submittedName>
</protein>
<dbReference type="EMBL" id="BMMI01000001">
    <property type="protein sequence ID" value="GGL49076.1"/>
    <property type="molecule type" value="Genomic_DNA"/>
</dbReference>
<accession>A0A846LGQ6</accession>
<keyword evidence="4" id="KW-1185">Reference proteome</keyword>
<evidence type="ECO:0000313" key="4">
    <source>
        <dbReference type="Proteomes" id="UP000648663"/>
    </source>
</evidence>